<proteinExistence type="inferred from homology"/>
<dbReference type="Pfam" id="PF00609">
    <property type="entry name" value="DAGK_acc"/>
    <property type="match status" value="1"/>
</dbReference>
<comment type="similarity">
    <text evidence="2 9">Belongs to the eukaryotic diacylglycerol kinase family.</text>
</comment>
<keyword evidence="5" id="KW-0862">Zinc</keyword>
<dbReference type="Gene3D" id="2.60.200.40">
    <property type="match status" value="2"/>
</dbReference>
<comment type="caution">
    <text evidence="12">The sequence shown here is derived from an EMBL/GenBank/DDBJ whole genome shotgun (WGS) entry which is preliminary data.</text>
</comment>
<dbReference type="SUPFAM" id="SSF111331">
    <property type="entry name" value="NAD kinase/diacylglycerol kinase-like"/>
    <property type="match status" value="1"/>
</dbReference>
<evidence type="ECO:0000256" key="7">
    <source>
        <dbReference type="ARBA" id="ARBA00022840"/>
    </source>
</evidence>
<dbReference type="InterPro" id="IPR016064">
    <property type="entry name" value="NAD/diacylglycerol_kinase_sf"/>
</dbReference>
<evidence type="ECO:0000256" key="4">
    <source>
        <dbReference type="ARBA" id="ARBA00022741"/>
    </source>
</evidence>
<dbReference type="InterPro" id="IPR001206">
    <property type="entry name" value="Diacylglycerol_kinase_cat_dom"/>
</dbReference>
<feature type="compositionally biased region" description="Pro residues" evidence="10">
    <location>
        <begin position="171"/>
        <end position="181"/>
    </location>
</feature>
<comment type="catalytic activity">
    <reaction evidence="9">
        <text>a 1,2-diacyl-sn-glycerol + ATP = a 1,2-diacyl-sn-glycero-3-phosphate + ADP + H(+)</text>
        <dbReference type="Rhea" id="RHEA:10272"/>
        <dbReference type="ChEBI" id="CHEBI:15378"/>
        <dbReference type="ChEBI" id="CHEBI:17815"/>
        <dbReference type="ChEBI" id="CHEBI:30616"/>
        <dbReference type="ChEBI" id="CHEBI:58608"/>
        <dbReference type="ChEBI" id="CHEBI:456216"/>
        <dbReference type="EC" id="2.7.1.107"/>
    </reaction>
</comment>
<comment type="subcellular location">
    <subcellularLocation>
        <location evidence="1">Membrane</location>
    </subcellularLocation>
</comment>
<dbReference type="GO" id="GO:0004143">
    <property type="term" value="F:ATP-dependent diacylglycerol kinase activity"/>
    <property type="evidence" value="ECO:0007669"/>
    <property type="project" value="UniProtKB-EC"/>
</dbReference>
<evidence type="ECO:0000256" key="10">
    <source>
        <dbReference type="SAM" id="MobiDB-lite"/>
    </source>
</evidence>
<dbReference type="InterPro" id="IPR000756">
    <property type="entry name" value="Diacylglycerol_kin_accessory"/>
</dbReference>
<evidence type="ECO:0000259" key="11">
    <source>
        <dbReference type="PROSITE" id="PS50146"/>
    </source>
</evidence>
<evidence type="ECO:0000313" key="12">
    <source>
        <dbReference type="EMBL" id="GMI01157.1"/>
    </source>
</evidence>
<dbReference type="PROSITE" id="PS50146">
    <property type="entry name" value="DAGK"/>
    <property type="match status" value="1"/>
</dbReference>
<dbReference type="AlphaFoldDB" id="A0A9W7C0U7"/>
<feature type="compositionally biased region" description="Low complexity" evidence="10">
    <location>
        <begin position="205"/>
        <end position="218"/>
    </location>
</feature>
<dbReference type="GO" id="GO:0016020">
    <property type="term" value="C:membrane"/>
    <property type="evidence" value="ECO:0007669"/>
    <property type="project" value="UniProtKB-SubCell"/>
</dbReference>
<dbReference type="Gene3D" id="3.40.50.10330">
    <property type="entry name" value="Probable inorganic polyphosphate/atp-NAD kinase, domain 1"/>
    <property type="match status" value="1"/>
</dbReference>
<dbReference type="Proteomes" id="UP001165085">
    <property type="component" value="Unassembled WGS sequence"/>
</dbReference>
<evidence type="ECO:0000256" key="8">
    <source>
        <dbReference type="ARBA" id="ARBA00023136"/>
    </source>
</evidence>
<protein>
    <recommendedName>
        <fullName evidence="9">Diacylglycerol kinase</fullName>
        <shortName evidence="9">DAG kinase</shortName>
        <ecNumber evidence="9">2.7.1.107</ecNumber>
    </recommendedName>
</protein>
<dbReference type="EMBL" id="BRXY01000576">
    <property type="protein sequence ID" value="GMI01157.1"/>
    <property type="molecule type" value="Genomic_DNA"/>
</dbReference>
<keyword evidence="5" id="KW-0863">Zinc-finger</keyword>
<dbReference type="SMART" id="SM00045">
    <property type="entry name" value="DAGKa"/>
    <property type="match status" value="1"/>
</dbReference>
<name>A0A9W7C0U7_9STRA</name>
<keyword evidence="8" id="KW-0472">Membrane</keyword>
<feature type="compositionally biased region" description="Low complexity" evidence="10">
    <location>
        <begin position="152"/>
        <end position="170"/>
    </location>
</feature>
<dbReference type="GO" id="GO:0008270">
    <property type="term" value="F:zinc ion binding"/>
    <property type="evidence" value="ECO:0007669"/>
    <property type="project" value="UniProtKB-KW"/>
</dbReference>
<organism evidence="12 13">
    <name type="scientific">Triparma strigata</name>
    <dbReference type="NCBI Taxonomy" id="1606541"/>
    <lineage>
        <taxon>Eukaryota</taxon>
        <taxon>Sar</taxon>
        <taxon>Stramenopiles</taxon>
        <taxon>Ochrophyta</taxon>
        <taxon>Bolidophyceae</taxon>
        <taxon>Parmales</taxon>
        <taxon>Triparmaceae</taxon>
        <taxon>Triparma</taxon>
    </lineage>
</organism>
<dbReference type="GO" id="GO:0007200">
    <property type="term" value="P:phospholipase C-activating G protein-coupled receptor signaling pathway"/>
    <property type="evidence" value="ECO:0007669"/>
    <property type="project" value="InterPro"/>
</dbReference>
<feature type="region of interest" description="Disordered" evidence="10">
    <location>
        <begin position="126"/>
        <end position="218"/>
    </location>
</feature>
<dbReference type="PANTHER" id="PTHR11255:SF54">
    <property type="entry name" value="DIACYLGLYCEROL KINASE THETA"/>
    <property type="match status" value="1"/>
</dbReference>
<feature type="region of interest" description="Disordered" evidence="10">
    <location>
        <begin position="225"/>
        <end position="244"/>
    </location>
</feature>
<evidence type="ECO:0000256" key="3">
    <source>
        <dbReference type="ARBA" id="ARBA00022679"/>
    </source>
</evidence>
<feature type="domain" description="DAGKc" evidence="11">
    <location>
        <begin position="256"/>
        <end position="390"/>
    </location>
</feature>
<keyword evidence="4 9" id="KW-0547">Nucleotide-binding</keyword>
<evidence type="ECO:0000256" key="2">
    <source>
        <dbReference type="ARBA" id="ARBA00009280"/>
    </source>
</evidence>
<evidence type="ECO:0000313" key="13">
    <source>
        <dbReference type="Proteomes" id="UP001165085"/>
    </source>
</evidence>
<accession>A0A9W7C0U7</accession>
<reference evidence="13" key="1">
    <citation type="journal article" date="2023" name="Commun. Biol.">
        <title>Genome analysis of Parmales, the sister group of diatoms, reveals the evolutionary specialization of diatoms from phago-mixotrophs to photoautotrophs.</title>
        <authorList>
            <person name="Ban H."/>
            <person name="Sato S."/>
            <person name="Yoshikawa S."/>
            <person name="Yamada K."/>
            <person name="Nakamura Y."/>
            <person name="Ichinomiya M."/>
            <person name="Sato N."/>
            <person name="Blanc-Mathieu R."/>
            <person name="Endo H."/>
            <person name="Kuwata A."/>
            <person name="Ogata H."/>
        </authorList>
    </citation>
    <scope>NUCLEOTIDE SEQUENCE [LARGE SCALE GENOMIC DNA]</scope>
    <source>
        <strain evidence="13">NIES 3701</strain>
    </source>
</reference>
<dbReference type="SMART" id="SM00046">
    <property type="entry name" value="DAGKc"/>
    <property type="match status" value="1"/>
</dbReference>
<keyword evidence="7 9" id="KW-0067">ATP-binding</keyword>
<evidence type="ECO:0000256" key="9">
    <source>
        <dbReference type="RuleBase" id="RU361128"/>
    </source>
</evidence>
<dbReference type="GO" id="GO:0005524">
    <property type="term" value="F:ATP binding"/>
    <property type="evidence" value="ECO:0007669"/>
    <property type="project" value="UniProtKB-KW"/>
</dbReference>
<evidence type="ECO:0000256" key="6">
    <source>
        <dbReference type="ARBA" id="ARBA00022777"/>
    </source>
</evidence>
<keyword evidence="5" id="KW-0479">Metal-binding</keyword>
<keyword evidence="3 9" id="KW-0808">Transferase</keyword>
<dbReference type="EC" id="2.7.1.107" evidence="9"/>
<dbReference type="PANTHER" id="PTHR11255">
    <property type="entry name" value="DIACYLGLYCEROL KINASE"/>
    <property type="match status" value="1"/>
</dbReference>
<dbReference type="Pfam" id="PF00781">
    <property type="entry name" value="DAGK_cat"/>
    <property type="match status" value="1"/>
</dbReference>
<keyword evidence="13" id="KW-1185">Reference proteome</keyword>
<sequence length="743" mass="81748">MVDTSSLPPNWPELLEQSLILISILLISLLSLNITISNPNQSNNSNTEVVTKEQEEEFEKLWPSISALEHSPLVLPPSCKWVGGARHKIHTKQNDSTNKVWTRVSRGFTVGFEGLKDLSGRKLRTKDVKNRNGSSTSVDSVEEVGEFKDNETPTTPKHNSTSTSTSTSASSPPPSPSPSPAFTPVQSQSPPPPTSLPPSALHHQTSSTSVTSNLSYSSPDLDPHQTFFDAASSKSSLTPPTPLPDSNHYLIPPLPNNCTPLCVFVNSKAGGNQGKLLISQLRRVLNPIQVWDLARGPPDKVLMTFSRIPKSRILVCGGDGTVSWILSSLETLHLSRSPPIAILPLGTGNDLARVHGWGGGYVGESLLEILKDVRDSYTTMLDRWDLTIETDSGTKKVKTFNNYFGIGADAQAALDFHRLRENKPELFFSRMTNKVWYAVLGAEDIFKNSCIDIPRRMTLICDGVEVAIPDDCQGLVFLNIDSYAGGINLWSGGQYPEQIEEEEESWRARNSSVESLHNFGRRKRLESMDDADAPDPHFIPDSQLLESILQRRAADSSCQDGMLDIVSIKGCLHLGQINVGLSQAEKIAQAEKIEIWVDRKFPCQLDGEPWGQGKCKFTVSKKKDQGIMLHKADSKAGGVASEMINVLDWAEERGIIKKSQHDAMTKEFSRRIEARGIKSVSSKDNLVQLGVKSMGKIGAGMRKNISSLGLGLGSTAREEEHFLTYEFSADEKVNFEKEDCTVM</sequence>
<dbReference type="OrthoDB" id="242257at2759"/>
<evidence type="ECO:0000256" key="5">
    <source>
        <dbReference type="ARBA" id="ARBA00022771"/>
    </source>
</evidence>
<dbReference type="InterPro" id="IPR037607">
    <property type="entry name" value="DGK"/>
</dbReference>
<evidence type="ECO:0000256" key="1">
    <source>
        <dbReference type="ARBA" id="ARBA00004370"/>
    </source>
</evidence>
<dbReference type="InterPro" id="IPR017438">
    <property type="entry name" value="ATP-NAD_kinase_N"/>
</dbReference>
<gene>
    <name evidence="12" type="ORF">TrST_g822</name>
</gene>
<keyword evidence="6 9" id="KW-0418">Kinase</keyword>